<dbReference type="PANTHER" id="PTHR43364">
    <property type="entry name" value="NADH-SPECIFIC METHYLGLYOXAL REDUCTASE-RELATED"/>
    <property type="match status" value="1"/>
</dbReference>
<reference evidence="3 4" key="2">
    <citation type="submission" date="2018-09" db="EMBL/GenBank/DDBJ databases">
        <title>Genome of Sphaerochaeta halotolerans strain 4-11.</title>
        <authorList>
            <person name="Nazina T.N."/>
            <person name="Sokolova D.S."/>
        </authorList>
    </citation>
    <scope>NUCLEOTIDE SEQUENCE [LARGE SCALE GENOMIC DNA]</scope>
    <source>
        <strain evidence="3 4">4-11</strain>
    </source>
</reference>
<sequence>MKYKSLGRTGIKVSELCFGTMSFGGRADKNESEKMYNMCREAGINFFDCADVYQEGIAESYLGAFIAQERDKVVITTKTYGAMGDDVNEKGLNAKHIRLGVEASLKRLNTDYVDVLFLHHFDATVGEEETLRAVDRLVREGKVLTLGVSNFAAYQVERMLHISSLHQFTPISVIQPMFNIAKRMAEVELLPMAESEGLGVITYSPLGGGLLTGRYKNGYANASGRLVENQNYNKRYGGQFYEQIAREYSTLCSKWGLHEATLAVAWIMAHKQVTAPIIGAANTEHLKQSLQATSITIDPELMKAIDAISPPPPPATDRSEEQ</sequence>
<dbReference type="GO" id="GO:0005829">
    <property type="term" value="C:cytosol"/>
    <property type="evidence" value="ECO:0007669"/>
    <property type="project" value="TreeGrafter"/>
</dbReference>
<dbReference type="PRINTS" id="PR00069">
    <property type="entry name" value="ALDKETRDTASE"/>
</dbReference>
<name>A0A372MHG3_9SPIR</name>
<reference evidence="4" key="1">
    <citation type="submission" date="2018-08" db="EMBL/GenBank/DDBJ databases">
        <authorList>
            <person name="Grouzdev D.S."/>
            <person name="Krutkina M.S."/>
        </authorList>
    </citation>
    <scope>NUCLEOTIDE SEQUENCE [LARGE SCALE GENOMIC DNA]</scope>
    <source>
        <strain evidence="4">4-11</strain>
    </source>
</reference>
<dbReference type="CDD" id="cd19087">
    <property type="entry name" value="AKR_AKR12A1_B1_C1"/>
    <property type="match status" value="1"/>
</dbReference>
<dbReference type="SUPFAM" id="SSF51430">
    <property type="entry name" value="NAD(P)-linked oxidoreductase"/>
    <property type="match status" value="1"/>
</dbReference>
<accession>A0A372MHG3</accession>
<dbReference type="Pfam" id="PF00248">
    <property type="entry name" value="Aldo_ket_red"/>
    <property type="match status" value="1"/>
</dbReference>
<dbReference type="InterPro" id="IPR023210">
    <property type="entry name" value="NADP_OxRdtase_dom"/>
</dbReference>
<feature type="domain" description="NADP-dependent oxidoreductase" evidence="2">
    <location>
        <begin position="15"/>
        <end position="309"/>
    </location>
</feature>
<evidence type="ECO:0000313" key="4">
    <source>
        <dbReference type="Proteomes" id="UP000264002"/>
    </source>
</evidence>
<dbReference type="PANTHER" id="PTHR43364:SF4">
    <property type="entry name" value="NAD(P)-LINKED OXIDOREDUCTASE SUPERFAMILY PROTEIN"/>
    <property type="match status" value="1"/>
</dbReference>
<dbReference type="Proteomes" id="UP000264002">
    <property type="component" value="Unassembled WGS sequence"/>
</dbReference>
<dbReference type="InterPro" id="IPR050523">
    <property type="entry name" value="AKR_Detox_Biosynth"/>
</dbReference>
<dbReference type="InterPro" id="IPR036812">
    <property type="entry name" value="NAD(P)_OxRdtase_dom_sf"/>
</dbReference>
<keyword evidence="4" id="KW-1185">Reference proteome</keyword>
<dbReference type="InterPro" id="IPR020471">
    <property type="entry name" value="AKR"/>
</dbReference>
<evidence type="ECO:0000256" key="1">
    <source>
        <dbReference type="ARBA" id="ARBA00023002"/>
    </source>
</evidence>
<dbReference type="AlphaFoldDB" id="A0A372MHG3"/>
<evidence type="ECO:0000259" key="2">
    <source>
        <dbReference type="Pfam" id="PF00248"/>
    </source>
</evidence>
<dbReference type="RefSeq" id="WP_117330000.1">
    <property type="nucleotide sequence ID" value="NZ_QUWK01000005.1"/>
</dbReference>
<comment type="caution">
    <text evidence="3">The sequence shown here is derived from an EMBL/GenBank/DDBJ whole genome shotgun (WGS) entry which is preliminary data.</text>
</comment>
<proteinExistence type="predicted"/>
<organism evidence="3 4">
    <name type="scientific">Sphaerochaeta halotolerans</name>
    <dbReference type="NCBI Taxonomy" id="2293840"/>
    <lineage>
        <taxon>Bacteria</taxon>
        <taxon>Pseudomonadati</taxon>
        <taxon>Spirochaetota</taxon>
        <taxon>Spirochaetia</taxon>
        <taxon>Spirochaetales</taxon>
        <taxon>Sphaerochaetaceae</taxon>
        <taxon>Sphaerochaeta</taxon>
    </lineage>
</organism>
<dbReference type="EMBL" id="QUWK01000005">
    <property type="protein sequence ID" value="RFU95192.1"/>
    <property type="molecule type" value="Genomic_DNA"/>
</dbReference>
<keyword evidence="1" id="KW-0560">Oxidoreductase</keyword>
<evidence type="ECO:0000313" key="3">
    <source>
        <dbReference type="EMBL" id="RFU95192.1"/>
    </source>
</evidence>
<dbReference type="FunFam" id="3.20.20.100:FF:000004">
    <property type="entry name" value="Oxidoreductase, aldo/keto reductase"/>
    <property type="match status" value="1"/>
</dbReference>
<dbReference type="Gene3D" id="3.20.20.100">
    <property type="entry name" value="NADP-dependent oxidoreductase domain"/>
    <property type="match status" value="1"/>
</dbReference>
<dbReference type="GO" id="GO:0016491">
    <property type="term" value="F:oxidoreductase activity"/>
    <property type="evidence" value="ECO:0007669"/>
    <property type="project" value="UniProtKB-KW"/>
</dbReference>
<protein>
    <submittedName>
        <fullName evidence="3">Aldo/keto reductase</fullName>
    </submittedName>
</protein>
<gene>
    <name evidence="3" type="ORF">DYP60_06085</name>
</gene>